<proteinExistence type="predicted"/>
<comment type="caution">
    <text evidence="3">The sequence shown here is derived from an EMBL/GenBank/DDBJ whole genome shotgun (WGS) entry which is preliminary data.</text>
</comment>
<feature type="domain" description="DUF4136" evidence="2">
    <location>
        <begin position="4"/>
        <end position="166"/>
    </location>
</feature>
<organism evidence="3 4">
    <name type="scientific">Marixanthomonas spongiae</name>
    <dbReference type="NCBI Taxonomy" id="2174845"/>
    <lineage>
        <taxon>Bacteria</taxon>
        <taxon>Pseudomonadati</taxon>
        <taxon>Bacteroidota</taxon>
        <taxon>Flavobacteriia</taxon>
        <taxon>Flavobacteriales</taxon>
        <taxon>Flavobacteriaceae</taxon>
        <taxon>Marixanthomonas</taxon>
    </lineage>
</organism>
<feature type="compositionally biased region" description="Low complexity" evidence="1">
    <location>
        <begin position="80"/>
        <end position="89"/>
    </location>
</feature>
<keyword evidence="4" id="KW-1185">Reference proteome</keyword>
<feature type="region of interest" description="Disordered" evidence="1">
    <location>
        <begin position="76"/>
        <end position="99"/>
    </location>
</feature>
<evidence type="ECO:0000256" key="1">
    <source>
        <dbReference type="SAM" id="MobiDB-lite"/>
    </source>
</evidence>
<dbReference type="Proteomes" id="UP000245962">
    <property type="component" value="Unassembled WGS sequence"/>
</dbReference>
<gene>
    <name evidence="3" type="ORF">DDV96_13280</name>
</gene>
<dbReference type="Pfam" id="PF13590">
    <property type="entry name" value="DUF4136"/>
    <property type="match status" value="1"/>
</dbReference>
<evidence type="ECO:0000313" key="3">
    <source>
        <dbReference type="EMBL" id="PVW13334.1"/>
    </source>
</evidence>
<reference evidence="3 4" key="1">
    <citation type="submission" date="2018-04" db="EMBL/GenBank/DDBJ databases">
        <title>Marixanthomonas spongiae HN-E44 sp. nov., isolated from a marine sponge.</title>
        <authorList>
            <person name="Luo L."/>
            <person name="Zhuang L."/>
        </authorList>
    </citation>
    <scope>NUCLEOTIDE SEQUENCE [LARGE SCALE GENOMIC DNA]</scope>
    <source>
        <strain evidence="3 4">HN-E44</strain>
    </source>
</reference>
<dbReference type="Gene3D" id="3.30.160.670">
    <property type="match status" value="1"/>
</dbReference>
<evidence type="ECO:0000313" key="4">
    <source>
        <dbReference type="Proteomes" id="UP000245962"/>
    </source>
</evidence>
<sequence length="173" mass="19954">MDVQHNESFDLTSYKTYNFYPTIAANLPEDETKLIMQAVALQLFKKGYDKSDTPDFYVNFFVEEYVSYIPDLSETKSGDAKNNQGAANQKNKKGTYGEQQKEKTILQNMRLKTIAIDQALYLDVVDVKNDQLAWSAIIEGTIEAPVTEERIFQYYSERIEKAFKKFQKSAIDK</sequence>
<dbReference type="EMBL" id="QEHR01000009">
    <property type="protein sequence ID" value="PVW13334.1"/>
    <property type="molecule type" value="Genomic_DNA"/>
</dbReference>
<accession>A0A2U0HWU4</accession>
<evidence type="ECO:0000259" key="2">
    <source>
        <dbReference type="Pfam" id="PF13590"/>
    </source>
</evidence>
<name>A0A2U0HWU4_9FLAO</name>
<dbReference type="InterPro" id="IPR025411">
    <property type="entry name" value="DUF4136"/>
</dbReference>
<dbReference type="AlphaFoldDB" id="A0A2U0HWU4"/>
<protein>
    <recommendedName>
        <fullName evidence="2">DUF4136 domain-containing protein</fullName>
    </recommendedName>
</protein>